<protein>
    <recommendedName>
        <fullName evidence="3">Reverse transcriptase Ty1/copia-type domain-containing protein</fullName>
    </recommendedName>
</protein>
<evidence type="ECO:0000313" key="4">
    <source>
        <dbReference type="EMBL" id="RDX79437.1"/>
    </source>
</evidence>
<dbReference type="GO" id="GO:0016787">
    <property type="term" value="F:hydrolase activity"/>
    <property type="evidence" value="ECO:0007669"/>
    <property type="project" value="UniProtKB-KW"/>
</dbReference>
<dbReference type="GO" id="GO:0046872">
    <property type="term" value="F:metal ion binding"/>
    <property type="evidence" value="ECO:0007669"/>
    <property type="project" value="UniProtKB-KW"/>
</dbReference>
<organism evidence="4 5">
    <name type="scientific">Mucuna pruriens</name>
    <name type="common">Velvet bean</name>
    <name type="synonym">Dolichos pruriens</name>
    <dbReference type="NCBI Taxonomy" id="157652"/>
    <lineage>
        <taxon>Eukaryota</taxon>
        <taxon>Viridiplantae</taxon>
        <taxon>Streptophyta</taxon>
        <taxon>Embryophyta</taxon>
        <taxon>Tracheophyta</taxon>
        <taxon>Spermatophyta</taxon>
        <taxon>Magnoliopsida</taxon>
        <taxon>eudicotyledons</taxon>
        <taxon>Gunneridae</taxon>
        <taxon>Pentapetalae</taxon>
        <taxon>rosids</taxon>
        <taxon>fabids</taxon>
        <taxon>Fabales</taxon>
        <taxon>Fabaceae</taxon>
        <taxon>Papilionoideae</taxon>
        <taxon>50 kb inversion clade</taxon>
        <taxon>NPAAA clade</taxon>
        <taxon>indigoferoid/millettioid clade</taxon>
        <taxon>Phaseoleae</taxon>
        <taxon>Mucuna</taxon>
    </lineage>
</organism>
<keyword evidence="2" id="KW-0378">Hydrolase</keyword>
<dbReference type="Proteomes" id="UP000257109">
    <property type="component" value="Unassembled WGS sequence"/>
</dbReference>
<dbReference type="OrthoDB" id="411615at2759"/>
<gene>
    <name evidence="4" type="ORF">CR513_40134</name>
</gene>
<evidence type="ECO:0000259" key="3">
    <source>
        <dbReference type="Pfam" id="PF07727"/>
    </source>
</evidence>
<proteinExistence type="predicted"/>
<dbReference type="InterPro" id="IPR039537">
    <property type="entry name" value="Retrotran_Ty1/copia-like"/>
</dbReference>
<dbReference type="PANTHER" id="PTHR42648:SF28">
    <property type="entry name" value="TRANSPOSON-ENCODED PROTEIN WITH RIBONUCLEASE H-LIKE AND RETROVIRUS ZINC FINGER-LIKE DOMAINS"/>
    <property type="match status" value="1"/>
</dbReference>
<dbReference type="InterPro" id="IPR013103">
    <property type="entry name" value="RVT_2"/>
</dbReference>
<keyword evidence="5" id="KW-1185">Reference proteome</keyword>
<evidence type="ECO:0000256" key="2">
    <source>
        <dbReference type="ARBA" id="ARBA00022801"/>
    </source>
</evidence>
<dbReference type="InterPro" id="IPR036397">
    <property type="entry name" value="RNaseH_sf"/>
</dbReference>
<dbReference type="AlphaFoldDB" id="A0A371FM71"/>
<evidence type="ECO:0000256" key="1">
    <source>
        <dbReference type="ARBA" id="ARBA00022723"/>
    </source>
</evidence>
<feature type="domain" description="Reverse transcriptase Ty1/copia-type" evidence="3">
    <location>
        <begin position="184"/>
        <end position="414"/>
    </location>
</feature>
<dbReference type="SUPFAM" id="SSF53098">
    <property type="entry name" value="Ribonuclease H-like"/>
    <property type="match status" value="1"/>
</dbReference>
<dbReference type="Gene3D" id="3.30.420.10">
    <property type="entry name" value="Ribonuclease H-like superfamily/Ribonuclease H"/>
    <property type="match status" value="1"/>
</dbReference>
<dbReference type="EMBL" id="QJKJ01008538">
    <property type="protein sequence ID" value="RDX79437.1"/>
    <property type="molecule type" value="Genomic_DNA"/>
</dbReference>
<dbReference type="GO" id="GO:0003676">
    <property type="term" value="F:nucleic acid binding"/>
    <property type="evidence" value="ECO:0007669"/>
    <property type="project" value="InterPro"/>
</dbReference>
<comment type="caution">
    <text evidence="4">The sequence shown here is derived from an EMBL/GenBank/DDBJ whole genome shotgun (WGS) entry which is preliminary data.</text>
</comment>
<reference evidence="4" key="1">
    <citation type="submission" date="2018-05" db="EMBL/GenBank/DDBJ databases">
        <title>Draft genome of Mucuna pruriens seed.</title>
        <authorList>
            <person name="Nnadi N.E."/>
            <person name="Vos R."/>
            <person name="Hasami M.H."/>
            <person name="Devisetty U.K."/>
            <person name="Aguiy J.C."/>
        </authorList>
    </citation>
    <scope>NUCLEOTIDE SEQUENCE [LARGE SCALE GENOMIC DNA]</scope>
    <source>
        <strain evidence="4">JCA_2017</strain>
    </source>
</reference>
<dbReference type="SUPFAM" id="SSF56672">
    <property type="entry name" value="DNA/RNA polymerases"/>
    <property type="match status" value="1"/>
</dbReference>
<accession>A0A371FM71</accession>
<dbReference type="InterPro" id="IPR043502">
    <property type="entry name" value="DNA/RNA_pol_sf"/>
</dbReference>
<keyword evidence="1" id="KW-0479">Metal-binding</keyword>
<dbReference type="InterPro" id="IPR012337">
    <property type="entry name" value="RNaseH-like_sf"/>
</dbReference>
<dbReference type="Pfam" id="PF07727">
    <property type="entry name" value="RVT_2"/>
    <property type="match status" value="1"/>
</dbReference>
<sequence length="467" mass="54073">MDGQQYFIRFIDNYFGYNYLYLIHEKSQSLDVFKSFKAKVDLQLGKKIKAINSNHGGEYYGRYDGLGEQRPGPFALFLRECGIVLQYIILSKPSMNGVQNDETKLLRMRKQPQQPQDVPLRRSIRKRRHAIPYDYIICIQEYEDGIVLIEDDLINFCRAMKSSNSQKWIDAMKDELKFMQAITFWDLVELPKGVKPIGCKWIFKTKKDFKGNIKIYKVRVVAKGFTQKEDIDYKDTFSSVSSKDSFRIVMALVAHFDLELHQMDVKVAFLNGDIDEMIYMVQLENFVSNKSKNPSVASNRLPINDITSSINFEENVVNDCVYHKFSGSKYIFLVLYIDDILLVSSDTCLLYETKRFFTKNFEMKDLGETSLVLGIQILRDCSQGILRLSQENYISKVLDRFDMKDSKLGDTPIAKGEKISLKQCPNNDLERNEMQKFPYVSTIVSLMYAQVCTYLDIAFVVGVWAGI</sequence>
<feature type="non-terminal residue" evidence="4">
    <location>
        <position position="1"/>
    </location>
</feature>
<dbReference type="PANTHER" id="PTHR42648">
    <property type="entry name" value="TRANSPOSASE, PUTATIVE-RELATED"/>
    <property type="match status" value="1"/>
</dbReference>
<evidence type="ECO:0000313" key="5">
    <source>
        <dbReference type="Proteomes" id="UP000257109"/>
    </source>
</evidence>
<name>A0A371FM71_MUCPR</name>